<dbReference type="EMBL" id="JBJQND010000008">
    <property type="protein sequence ID" value="KAL3869835.1"/>
    <property type="molecule type" value="Genomic_DNA"/>
</dbReference>
<evidence type="ECO:0000313" key="2">
    <source>
        <dbReference type="EMBL" id="KAL3869835.1"/>
    </source>
</evidence>
<feature type="compositionally biased region" description="Basic and acidic residues" evidence="1">
    <location>
        <begin position="202"/>
        <end position="211"/>
    </location>
</feature>
<evidence type="ECO:0000256" key="1">
    <source>
        <dbReference type="SAM" id="MobiDB-lite"/>
    </source>
</evidence>
<feature type="compositionally biased region" description="Low complexity" evidence="1">
    <location>
        <begin position="146"/>
        <end position="157"/>
    </location>
</feature>
<comment type="caution">
    <text evidence="2">The sequence shown here is derived from an EMBL/GenBank/DDBJ whole genome shotgun (WGS) entry which is preliminary data.</text>
</comment>
<gene>
    <name evidence="2" type="ORF">ACJMK2_042467</name>
</gene>
<evidence type="ECO:0000313" key="3">
    <source>
        <dbReference type="Proteomes" id="UP001634394"/>
    </source>
</evidence>
<feature type="compositionally biased region" description="Basic and acidic residues" evidence="1">
    <location>
        <begin position="173"/>
        <end position="195"/>
    </location>
</feature>
<organism evidence="2 3">
    <name type="scientific">Sinanodonta woodiana</name>
    <name type="common">Chinese pond mussel</name>
    <name type="synonym">Anodonta woodiana</name>
    <dbReference type="NCBI Taxonomy" id="1069815"/>
    <lineage>
        <taxon>Eukaryota</taxon>
        <taxon>Metazoa</taxon>
        <taxon>Spiralia</taxon>
        <taxon>Lophotrochozoa</taxon>
        <taxon>Mollusca</taxon>
        <taxon>Bivalvia</taxon>
        <taxon>Autobranchia</taxon>
        <taxon>Heteroconchia</taxon>
        <taxon>Palaeoheterodonta</taxon>
        <taxon>Unionida</taxon>
        <taxon>Unionoidea</taxon>
        <taxon>Unionidae</taxon>
        <taxon>Unioninae</taxon>
        <taxon>Sinanodonta</taxon>
    </lineage>
</organism>
<dbReference type="Proteomes" id="UP001634394">
    <property type="component" value="Unassembled WGS sequence"/>
</dbReference>
<sequence length="234" mass="26546">MKNMNSRKRVSFGSKGSMVETLIIEDQPYQHHCMGKLYQKIVTTDNIHGSDNEKTFEEINIVTTDTEGRVTSRPIKVRRVQAPSRNTSTSPPPGQWPLRRLQRVGSRDNPFLPGGELQKEADDILKRAKVVRDKFYLKDSYADNVQSQPSPKSSPAQENKSMEETEENISPEVAKKAEVSWQETKKPKENGKLDESTSPENVKLDIPRDQIDGNVISDDTNKDKKKQKKCCSVM</sequence>
<feature type="region of interest" description="Disordered" evidence="1">
    <location>
        <begin position="141"/>
        <end position="234"/>
    </location>
</feature>
<accession>A0ABD3W8H8</accession>
<dbReference type="AlphaFoldDB" id="A0ABD3W8H8"/>
<protein>
    <submittedName>
        <fullName evidence="2">Uncharacterized protein</fullName>
    </submittedName>
</protein>
<reference evidence="2 3" key="1">
    <citation type="submission" date="2024-11" db="EMBL/GenBank/DDBJ databases">
        <title>Chromosome-level genome assembly of the freshwater bivalve Anodonta woodiana.</title>
        <authorList>
            <person name="Chen X."/>
        </authorList>
    </citation>
    <scope>NUCLEOTIDE SEQUENCE [LARGE SCALE GENOMIC DNA]</scope>
    <source>
        <strain evidence="2">MN2024</strain>
        <tissue evidence="2">Gills</tissue>
    </source>
</reference>
<proteinExistence type="predicted"/>
<name>A0ABD3W8H8_SINWO</name>
<feature type="compositionally biased region" description="Basic residues" evidence="1">
    <location>
        <begin position="223"/>
        <end position="234"/>
    </location>
</feature>
<keyword evidence="3" id="KW-1185">Reference proteome</keyword>